<dbReference type="PANTHER" id="PTHR43103:SF3">
    <property type="entry name" value="ADP-L-GLYCERO-D-MANNO-HEPTOSE-6-EPIMERASE"/>
    <property type="match status" value="1"/>
</dbReference>
<dbReference type="InterPro" id="IPR001509">
    <property type="entry name" value="Epimerase_deHydtase"/>
</dbReference>
<dbReference type="EMBL" id="QJJK01000018">
    <property type="protein sequence ID" value="PXW51867.1"/>
    <property type="molecule type" value="Genomic_DNA"/>
</dbReference>
<dbReference type="Proteomes" id="UP000248021">
    <property type="component" value="Unassembled WGS sequence"/>
</dbReference>
<dbReference type="Gene3D" id="3.40.50.720">
    <property type="entry name" value="NAD(P)-binding Rossmann-like Domain"/>
    <property type="match status" value="1"/>
</dbReference>
<dbReference type="SUPFAM" id="SSF51735">
    <property type="entry name" value="NAD(P)-binding Rossmann-fold domains"/>
    <property type="match status" value="1"/>
</dbReference>
<protein>
    <submittedName>
        <fullName evidence="4">UDP-glucose 4-epimerase</fullName>
    </submittedName>
</protein>
<reference evidence="4 5" key="1">
    <citation type="submission" date="2018-05" db="EMBL/GenBank/DDBJ databases">
        <title>Genomic Encyclopedia of Type Strains, Phase IV (KMG-IV): sequencing the most valuable type-strain genomes for metagenomic binning, comparative biology and taxonomic classification.</title>
        <authorList>
            <person name="Goeker M."/>
        </authorList>
    </citation>
    <scope>NUCLEOTIDE SEQUENCE [LARGE SCALE GENOMIC DNA]</scope>
    <source>
        <strain evidence="4 5">DSM 6462</strain>
    </source>
</reference>
<dbReference type="RefSeq" id="WP_110378182.1">
    <property type="nucleotide sequence ID" value="NZ_JAHBRY010000001.1"/>
</dbReference>
<evidence type="ECO:0000256" key="2">
    <source>
        <dbReference type="ARBA" id="ARBA00023277"/>
    </source>
</evidence>
<evidence type="ECO:0000313" key="5">
    <source>
        <dbReference type="Proteomes" id="UP000248021"/>
    </source>
</evidence>
<proteinExistence type="predicted"/>
<dbReference type="Pfam" id="PF01370">
    <property type="entry name" value="Epimerase"/>
    <property type="match status" value="1"/>
</dbReference>
<dbReference type="OrthoDB" id="8770295at2"/>
<dbReference type="InterPro" id="IPR036291">
    <property type="entry name" value="NAD(P)-bd_dom_sf"/>
</dbReference>
<sequence length="321" mass="33877">MAVLITGGGVVGLRTAALLAARGDRVIVADVRAVDPGDLSRDDLAIVTCDILDRDALERLVRSQGITAIVHTAALLSTAIRRDPVRGVMVNTVGTTNVLEVARACAVRRVVIASSTTVGYTCFGTHGPDPIEEDLALRVVSQRPASLYAATKLAAEHIALLYGDLYGVDVAILRYGAVLSANADVATSVPDRLLSVLLSAGRAGSTARIEDPLLVWAGREEFVDARDCARANVAALDASHLHSLVYNIANGLWYSFDDVCDVVRKIYPALSVDLRVNVTSGFAGFPHQRPAPSSITAAQAELGFAAAYSLQDSVAYLASRP</sequence>
<evidence type="ECO:0000313" key="4">
    <source>
        <dbReference type="EMBL" id="PXW51867.1"/>
    </source>
</evidence>
<evidence type="ECO:0000256" key="1">
    <source>
        <dbReference type="ARBA" id="ARBA00022857"/>
    </source>
</evidence>
<accession>A0A2V3U3Y1</accession>
<evidence type="ECO:0000259" key="3">
    <source>
        <dbReference type="Pfam" id="PF01370"/>
    </source>
</evidence>
<name>A0A2V3U3Y1_9HYPH</name>
<keyword evidence="5" id="KW-1185">Reference proteome</keyword>
<dbReference type="AlphaFoldDB" id="A0A2V3U3Y1"/>
<keyword evidence="1" id="KW-0521">NADP</keyword>
<keyword evidence="2" id="KW-0119">Carbohydrate metabolism</keyword>
<gene>
    <name evidence="4" type="ORF">C7450_11822</name>
</gene>
<comment type="caution">
    <text evidence="4">The sequence shown here is derived from an EMBL/GenBank/DDBJ whole genome shotgun (WGS) entry which is preliminary data.</text>
</comment>
<feature type="domain" description="NAD-dependent epimerase/dehydratase" evidence="3">
    <location>
        <begin position="3"/>
        <end position="249"/>
    </location>
</feature>
<dbReference type="PANTHER" id="PTHR43103">
    <property type="entry name" value="NUCLEOSIDE-DIPHOSPHATE-SUGAR EPIMERASE"/>
    <property type="match status" value="1"/>
</dbReference>
<organism evidence="4 5">
    <name type="scientific">Chelatococcus asaccharovorans</name>
    <dbReference type="NCBI Taxonomy" id="28210"/>
    <lineage>
        <taxon>Bacteria</taxon>
        <taxon>Pseudomonadati</taxon>
        <taxon>Pseudomonadota</taxon>
        <taxon>Alphaproteobacteria</taxon>
        <taxon>Hyphomicrobiales</taxon>
        <taxon>Chelatococcaceae</taxon>
        <taxon>Chelatococcus</taxon>
    </lineage>
</organism>